<dbReference type="Proteomes" id="UP001516023">
    <property type="component" value="Unassembled WGS sequence"/>
</dbReference>
<evidence type="ECO:0000256" key="3">
    <source>
        <dbReference type="ARBA" id="ARBA00022989"/>
    </source>
</evidence>
<dbReference type="Pfam" id="PF04145">
    <property type="entry name" value="Ctr"/>
    <property type="match status" value="1"/>
</dbReference>
<feature type="transmembrane region" description="Helical" evidence="6">
    <location>
        <begin position="611"/>
        <end position="630"/>
    </location>
</feature>
<dbReference type="GO" id="GO:0016020">
    <property type="term" value="C:membrane"/>
    <property type="evidence" value="ECO:0007669"/>
    <property type="project" value="UniProtKB-SubCell"/>
</dbReference>
<keyword evidence="4 6" id="KW-0472">Membrane</keyword>
<feature type="compositionally biased region" description="Polar residues" evidence="5">
    <location>
        <begin position="721"/>
        <end position="739"/>
    </location>
</feature>
<feature type="region of interest" description="Disordered" evidence="5">
    <location>
        <begin position="272"/>
        <end position="292"/>
    </location>
</feature>
<protein>
    <recommendedName>
        <fullName evidence="10">Copper transporter</fullName>
    </recommendedName>
</protein>
<feature type="signal peptide" evidence="7">
    <location>
        <begin position="1"/>
        <end position="17"/>
    </location>
</feature>
<accession>A0ABD3Q4I9</accession>
<evidence type="ECO:0000256" key="6">
    <source>
        <dbReference type="SAM" id="Phobius"/>
    </source>
</evidence>
<dbReference type="PANTHER" id="PTHR40855">
    <property type="entry name" value="DIOX_N DOMAIN-CONTAINING PROTEIN"/>
    <property type="match status" value="1"/>
</dbReference>
<evidence type="ECO:0000256" key="7">
    <source>
        <dbReference type="SAM" id="SignalP"/>
    </source>
</evidence>
<evidence type="ECO:0000313" key="8">
    <source>
        <dbReference type="EMBL" id="KAL3795252.1"/>
    </source>
</evidence>
<keyword evidence="7" id="KW-0732">Signal</keyword>
<feature type="region of interest" description="Disordered" evidence="5">
    <location>
        <begin position="703"/>
        <end position="751"/>
    </location>
</feature>
<feature type="transmembrane region" description="Helical" evidence="6">
    <location>
        <begin position="673"/>
        <end position="690"/>
    </location>
</feature>
<gene>
    <name evidence="8" type="ORF">HJC23_008337</name>
</gene>
<proteinExistence type="predicted"/>
<feature type="compositionally biased region" description="Polar residues" evidence="5">
    <location>
        <begin position="279"/>
        <end position="292"/>
    </location>
</feature>
<keyword evidence="9" id="KW-1185">Reference proteome</keyword>
<dbReference type="InterPro" id="IPR007274">
    <property type="entry name" value="Cop_transporter"/>
</dbReference>
<organism evidence="8 9">
    <name type="scientific">Cyclotella cryptica</name>
    <dbReference type="NCBI Taxonomy" id="29204"/>
    <lineage>
        <taxon>Eukaryota</taxon>
        <taxon>Sar</taxon>
        <taxon>Stramenopiles</taxon>
        <taxon>Ochrophyta</taxon>
        <taxon>Bacillariophyta</taxon>
        <taxon>Coscinodiscophyceae</taxon>
        <taxon>Thalassiosirophycidae</taxon>
        <taxon>Stephanodiscales</taxon>
        <taxon>Stephanodiscaceae</taxon>
        <taxon>Cyclotella</taxon>
    </lineage>
</organism>
<dbReference type="PANTHER" id="PTHR40855:SF1">
    <property type="entry name" value="CLAVAMINATE SYNTHASE-LIKE PROTEIN"/>
    <property type="match status" value="1"/>
</dbReference>
<comment type="subcellular location">
    <subcellularLocation>
        <location evidence="1">Membrane</location>
    </subcellularLocation>
</comment>
<keyword evidence="3 6" id="KW-1133">Transmembrane helix</keyword>
<evidence type="ECO:0000256" key="2">
    <source>
        <dbReference type="ARBA" id="ARBA00022692"/>
    </source>
</evidence>
<dbReference type="AlphaFoldDB" id="A0ABD3Q4I9"/>
<evidence type="ECO:0000256" key="1">
    <source>
        <dbReference type="ARBA" id="ARBA00004370"/>
    </source>
</evidence>
<reference evidence="8 9" key="1">
    <citation type="journal article" date="2020" name="G3 (Bethesda)">
        <title>Improved Reference Genome for Cyclotella cryptica CCMP332, a Model for Cell Wall Morphogenesis, Salinity Adaptation, and Lipid Production in Diatoms (Bacillariophyta).</title>
        <authorList>
            <person name="Roberts W.R."/>
            <person name="Downey K.M."/>
            <person name="Ruck E.C."/>
            <person name="Traller J.C."/>
            <person name="Alverson A.J."/>
        </authorList>
    </citation>
    <scope>NUCLEOTIDE SEQUENCE [LARGE SCALE GENOMIC DNA]</scope>
    <source>
        <strain evidence="8 9">CCMP332</strain>
    </source>
</reference>
<evidence type="ECO:0008006" key="10">
    <source>
        <dbReference type="Google" id="ProtNLM"/>
    </source>
</evidence>
<dbReference type="EMBL" id="JABMIG020000073">
    <property type="protein sequence ID" value="KAL3795252.1"/>
    <property type="molecule type" value="Genomic_DNA"/>
</dbReference>
<feature type="transmembrane region" description="Helical" evidence="6">
    <location>
        <begin position="645"/>
        <end position="667"/>
    </location>
</feature>
<feature type="chain" id="PRO_5044845654" description="Copper transporter" evidence="7">
    <location>
        <begin position="18"/>
        <end position="791"/>
    </location>
</feature>
<evidence type="ECO:0000256" key="4">
    <source>
        <dbReference type="ARBA" id="ARBA00023136"/>
    </source>
</evidence>
<comment type="caution">
    <text evidence="8">The sequence shown here is derived from an EMBL/GenBank/DDBJ whole genome shotgun (WGS) entry which is preliminary data.</text>
</comment>
<evidence type="ECO:0000256" key="5">
    <source>
        <dbReference type="SAM" id="MobiDB-lite"/>
    </source>
</evidence>
<sequence length="791" mass="87305">MANLLITLFIFSPISNAGHKEIQQQALTDQSLWFKMSFFSLVLPFLLLLVVYAEGSALQHDAGPKISIRQLQEGSVNLHKMLHESGGVLRISVNHPTLSHRKSQELSEDSFVYNVASFRKDALSALCTCSAFQKSASFPSDSAFEELMESHPSDVQQILLPDGSTRLTLATATVGFGVDLEGEASSSPLQLPSWFKQECGHDQYESMENLRDAVSHVVDLFVRRLDAEKQREQSYRQTLQSANHLEHFHIYFKEEALQAEARSIELDRGIEENGDAQGIPSSEVSPAQQGTTKATTLDYHTDAGFFLSFVPAMNCHSHSVDESSFYIKPHEQPMQFDEDEVVILMGAGAQHWMNNNNNPSDGFPPFVAAPHALRLLPGAHRAWYGKMHLLPSTLMSNTFSGASSMGHATSSSVKYGDVLPTFQLENYKAYVPSTLADGCGVSELDSQEIVTPLSLLQPERHRRRLQHVGSPADCNNETKFFCWYQCLSIPNANYALDYLRDGYSLYCLDPSKLSGNSVADAAAPCQNGFTHNSNCLGSWQTTDENLPGHEFPNYAAALERGEAAATYPDPDLGDQFCYGGTSMYMDGFNWIGSTCVIYLFPQWILSTPGKLAAGCIGSILFGILLEFVLWKRRSVYTMTPGRNRLILSVLVYGLQLTMGYFVMLVIMTYSGPLFISTIGGMMLGHALYNAQDSFVKWKSERQAAKNDQDAGDVTGEFGPTERSSTELPNSYHNITTTSPHADDEDEEAEFSGGCCGMAARAPVEKPFVATEKSKLKDSIPEGVTPCCQYTL</sequence>
<evidence type="ECO:0000313" key="9">
    <source>
        <dbReference type="Proteomes" id="UP001516023"/>
    </source>
</evidence>
<name>A0ABD3Q4I9_9STRA</name>
<keyword evidence="2 6" id="KW-0812">Transmembrane</keyword>